<dbReference type="WBParaSite" id="ACRNAN_scaffold10703.g9510.t1">
    <property type="protein sequence ID" value="ACRNAN_scaffold10703.g9510.t1"/>
    <property type="gene ID" value="ACRNAN_scaffold10703.g9510"/>
</dbReference>
<sequence length="174" mass="19815">MTSNTYLMEAPHYDEPSISSMTNSGSLDVVQSPWEEKNISIEEFVSTIPVMTMFPLPSYDSRVILYALLYAILFLIGVCGNVSVITLIRHVHSTIPYDNTMIYILFLCCVDLASMLPLPMTIVDQILGFWMFGTPLCKIYRILEHVGRALSTFVLASMAFDRFLRVCYPHKKTR</sequence>
<evidence type="ECO:0000256" key="4">
    <source>
        <dbReference type="ARBA" id="ARBA00022989"/>
    </source>
</evidence>
<dbReference type="GO" id="GO:0043005">
    <property type="term" value="C:neuron projection"/>
    <property type="evidence" value="ECO:0007669"/>
    <property type="project" value="TreeGrafter"/>
</dbReference>
<keyword evidence="4 10" id="KW-1133">Transmembrane helix</keyword>
<evidence type="ECO:0000256" key="8">
    <source>
        <dbReference type="ARBA" id="ARBA00023224"/>
    </source>
</evidence>
<keyword evidence="7 9" id="KW-0675">Receptor</keyword>
<dbReference type="InterPro" id="IPR000276">
    <property type="entry name" value="GPCR_Rhodpsn"/>
</dbReference>
<proteinExistence type="inferred from homology"/>
<comment type="similarity">
    <text evidence="9">Belongs to the G-protein coupled receptor 1 family.</text>
</comment>
<dbReference type="Pfam" id="PF00001">
    <property type="entry name" value="7tm_1"/>
    <property type="match status" value="1"/>
</dbReference>
<dbReference type="GO" id="GO:0042277">
    <property type="term" value="F:peptide binding"/>
    <property type="evidence" value="ECO:0007669"/>
    <property type="project" value="TreeGrafter"/>
</dbReference>
<dbReference type="PROSITE" id="PS00237">
    <property type="entry name" value="G_PROTEIN_RECEP_F1_1"/>
    <property type="match status" value="1"/>
</dbReference>
<dbReference type="SUPFAM" id="SSF81321">
    <property type="entry name" value="Family A G protein-coupled receptor-like"/>
    <property type="match status" value="1"/>
</dbReference>
<evidence type="ECO:0000256" key="3">
    <source>
        <dbReference type="ARBA" id="ARBA00022692"/>
    </source>
</evidence>
<dbReference type="PRINTS" id="PR00237">
    <property type="entry name" value="GPCRRHODOPSN"/>
</dbReference>
<reference evidence="13" key="1">
    <citation type="submission" date="2022-11" db="UniProtKB">
        <authorList>
            <consortium name="WormBaseParasite"/>
        </authorList>
    </citation>
    <scope>IDENTIFICATION</scope>
</reference>
<evidence type="ECO:0000313" key="12">
    <source>
        <dbReference type="Proteomes" id="UP000887540"/>
    </source>
</evidence>
<dbReference type="Gene3D" id="1.20.1070.10">
    <property type="entry name" value="Rhodopsin 7-helix transmembrane proteins"/>
    <property type="match status" value="1"/>
</dbReference>
<evidence type="ECO:0000256" key="2">
    <source>
        <dbReference type="ARBA" id="ARBA00022475"/>
    </source>
</evidence>
<dbReference type="PANTHER" id="PTHR24229:SF95">
    <property type="entry name" value="G-PROTEIN COUPLED RECEPTOR C06G4.5-RELATED"/>
    <property type="match status" value="1"/>
</dbReference>
<evidence type="ECO:0000259" key="11">
    <source>
        <dbReference type="PROSITE" id="PS50262"/>
    </source>
</evidence>
<feature type="transmembrane region" description="Helical" evidence="10">
    <location>
        <begin position="63"/>
        <end position="88"/>
    </location>
</feature>
<dbReference type="Proteomes" id="UP000887540">
    <property type="component" value="Unplaced"/>
</dbReference>
<feature type="domain" description="G-protein coupled receptors family 1 profile" evidence="11">
    <location>
        <begin position="80"/>
        <end position="174"/>
    </location>
</feature>
<accession>A0A914CGT2</accession>
<feature type="transmembrane region" description="Helical" evidence="10">
    <location>
        <begin position="100"/>
        <end position="122"/>
    </location>
</feature>
<evidence type="ECO:0000256" key="7">
    <source>
        <dbReference type="ARBA" id="ARBA00023170"/>
    </source>
</evidence>
<evidence type="ECO:0000313" key="13">
    <source>
        <dbReference type="WBParaSite" id="ACRNAN_scaffold10703.g9510.t1"/>
    </source>
</evidence>
<comment type="subcellular location">
    <subcellularLocation>
        <location evidence="1">Cell membrane</location>
        <topology evidence="1">Multi-pass membrane protein</topology>
    </subcellularLocation>
</comment>
<organism evidence="12 13">
    <name type="scientific">Acrobeloides nanus</name>
    <dbReference type="NCBI Taxonomy" id="290746"/>
    <lineage>
        <taxon>Eukaryota</taxon>
        <taxon>Metazoa</taxon>
        <taxon>Ecdysozoa</taxon>
        <taxon>Nematoda</taxon>
        <taxon>Chromadorea</taxon>
        <taxon>Rhabditida</taxon>
        <taxon>Tylenchina</taxon>
        <taxon>Cephalobomorpha</taxon>
        <taxon>Cephaloboidea</taxon>
        <taxon>Cephalobidae</taxon>
        <taxon>Acrobeloides</taxon>
    </lineage>
</organism>
<keyword evidence="2" id="KW-1003">Cell membrane</keyword>
<evidence type="ECO:0000256" key="10">
    <source>
        <dbReference type="SAM" id="Phobius"/>
    </source>
</evidence>
<keyword evidence="6 10" id="KW-0472">Membrane</keyword>
<keyword evidence="3 9" id="KW-0812">Transmembrane</keyword>
<evidence type="ECO:0000256" key="9">
    <source>
        <dbReference type="RuleBase" id="RU000688"/>
    </source>
</evidence>
<dbReference type="GO" id="GO:0004930">
    <property type="term" value="F:G protein-coupled receptor activity"/>
    <property type="evidence" value="ECO:0007669"/>
    <property type="project" value="UniProtKB-KW"/>
</dbReference>
<dbReference type="AlphaFoldDB" id="A0A914CGT2"/>
<evidence type="ECO:0000256" key="5">
    <source>
        <dbReference type="ARBA" id="ARBA00023040"/>
    </source>
</evidence>
<keyword evidence="8 9" id="KW-0807">Transducer</keyword>
<dbReference type="PANTHER" id="PTHR24229">
    <property type="entry name" value="NEUROPEPTIDES RECEPTOR"/>
    <property type="match status" value="1"/>
</dbReference>
<keyword evidence="12" id="KW-1185">Reference proteome</keyword>
<dbReference type="PROSITE" id="PS50262">
    <property type="entry name" value="G_PROTEIN_RECEP_F1_2"/>
    <property type="match status" value="1"/>
</dbReference>
<dbReference type="InterPro" id="IPR017452">
    <property type="entry name" value="GPCR_Rhodpsn_7TM"/>
</dbReference>
<protein>
    <submittedName>
        <fullName evidence="13">G-protein coupled receptors family 1 profile domain-containing protein</fullName>
    </submittedName>
</protein>
<evidence type="ECO:0000256" key="1">
    <source>
        <dbReference type="ARBA" id="ARBA00004651"/>
    </source>
</evidence>
<dbReference type="GO" id="GO:0005886">
    <property type="term" value="C:plasma membrane"/>
    <property type="evidence" value="ECO:0007669"/>
    <property type="project" value="UniProtKB-SubCell"/>
</dbReference>
<evidence type="ECO:0000256" key="6">
    <source>
        <dbReference type="ARBA" id="ARBA00023136"/>
    </source>
</evidence>
<keyword evidence="5 9" id="KW-0297">G-protein coupled receptor</keyword>
<name>A0A914CGT2_9BILA</name>